<evidence type="ECO:0008006" key="3">
    <source>
        <dbReference type="Google" id="ProtNLM"/>
    </source>
</evidence>
<evidence type="ECO:0000313" key="1">
    <source>
        <dbReference type="EMBL" id="WQF76257.1"/>
    </source>
</evidence>
<sequence>MGKTCPNLEDCGHWHINGEQFLRFILIQLAQDHGRDADAVRLSSSGYTLAAKGVERLDLGRLRHENDAYDRLQPIQGTHVTVCLGSVDLVLPYYYDSDVFKHFLFLGWAGLPLFDCINQNTKIDIVNEVAAAYRKIHRLHILHHDAEQRNIMHDQMVATL</sequence>
<dbReference type="Proteomes" id="UP001322277">
    <property type="component" value="Chromosome 1"/>
</dbReference>
<evidence type="ECO:0000313" key="2">
    <source>
        <dbReference type="Proteomes" id="UP001322277"/>
    </source>
</evidence>
<reference evidence="2" key="1">
    <citation type="journal article" date="2023" name="bioRxiv">
        <title>Complete genome of the Medicago anthracnose fungus, Colletotrichum destructivum, reveals a mini-chromosome-like region within a core chromosome.</title>
        <authorList>
            <person name="Lapalu N."/>
            <person name="Simon A."/>
            <person name="Lu A."/>
            <person name="Plaumann P.-L."/>
            <person name="Amselem J."/>
            <person name="Pigne S."/>
            <person name="Auger A."/>
            <person name="Koch C."/>
            <person name="Dallery J.-F."/>
            <person name="O'Connell R.J."/>
        </authorList>
    </citation>
    <scope>NUCLEOTIDE SEQUENCE [LARGE SCALE GENOMIC DNA]</scope>
    <source>
        <strain evidence="2">CBS 520.97</strain>
    </source>
</reference>
<dbReference type="EMBL" id="CP137305">
    <property type="protein sequence ID" value="WQF76257.1"/>
    <property type="molecule type" value="Genomic_DNA"/>
</dbReference>
<name>A0AAX4HYL3_9PEZI</name>
<keyword evidence="2" id="KW-1185">Reference proteome</keyword>
<dbReference type="InterPro" id="IPR011009">
    <property type="entry name" value="Kinase-like_dom_sf"/>
</dbReference>
<protein>
    <recommendedName>
        <fullName evidence="3">Protein kinase domain-containing protein</fullName>
    </recommendedName>
</protein>
<accession>A0AAX4HYL3</accession>
<proteinExistence type="predicted"/>
<dbReference type="KEGG" id="cdet:87937774"/>
<dbReference type="GeneID" id="87937774"/>
<dbReference type="SUPFAM" id="SSF56112">
    <property type="entry name" value="Protein kinase-like (PK-like)"/>
    <property type="match status" value="1"/>
</dbReference>
<gene>
    <name evidence="1" type="ORF">CDEST_01271</name>
</gene>
<organism evidence="1 2">
    <name type="scientific">Colletotrichum destructivum</name>
    <dbReference type="NCBI Taxonomy" id="34406"/>
    <lineage>
        <taxon>Eukaryota</taxon>
        <taxon>Fungi</taxon>
        <taxon>Dikarya</taxon>
        <taxon>Ascomycota</taxon>
        <taxon>Pezizomycotina</taxon>
        <taxon>Sordariomycetes</taxon>
        <taxon>Hypocreomycetidae</taxon>
        <taxon>Glomerellales</taxon>
        <taxon>Glomerellaceae</taxon>
        <taxon>Colletotrichum</taxon>
        <taxon>Colletotrichum destructivum species complex</taxon>
    </lineage>
</organism>
<dbReference type="RefSeq" id="XP_062773481.1">
    <property type="nucleotide sequence ID" value="XM_062917430.1"/>
</dbReference>
<dbReference type="AlphaFoldDB" id="A0AAX4HYL3"/>